<feature type="transmembrane region" description="Helical" evidence="5">
    <location>
        <begin position="224"/>
        <end position="245"/>
    </location>
</feature>
<dbReference type="AlphaFoldDB" id="A0A2V3U3L0"/>
<organism evidence="7 8">
    <name type="scientific">Chelatococcus asaccharovorans</name>
    <dbReference type="NCBI Taxonomy" id="28210"/>
    <lineage>
        <taxon>Bacteria</taxon>
        <taxon>Pseudomonadati</taxon>
        <taxon>Pseudomonadota</taxon>
        <taxon>Alphaproteobacteria</taxon>
        <taxon>Hyphomicrobiales</taxon>
        <taxon>Chelatococcaceae</taxon>
        <taxon>Chelatococcus</taxon>
    </lineage>
</organism>
<feature type="transmembrane region" description="Helical" evidence="5">
    <location>
        <begin position="169"/>
        <end position="188"/>
    </location>
</feature>
<keyword evidence="2 5" id="KW-0812">Transmembrane</keyword>
<dbReference type="Pfam" id="PF07690">
    <property type="entry name" value="MFS_1"/>
    <property type="match status" value="1"/>
</dbReference>
<dbReference type="PROSITE" id="PS50850">
    <property type="entry name" value="MFS"/>
    <property type="match status" value="1"/>
</dbReference>
<feature type="domain" description="Major facilitator superfamily (MFS) profile" evidence="6">
    <location>
        <begin position="15"/>
        <end position="405"/>
    </location>
</feature>
<dbReference type="RefSeq" id="WP_110375902.1">
    <property type="nucleotide sequence ID" value="NZ_JAHBRY010000001.1"/>
</dbReference>
<dbReference type="EMBL" id="QJJK01000007">
    <property type="protein sequence ID" value="PXW57315.1"/>
    <property type="molecule type" value="Genomic_DNA"/>
</dbReference>
<evidence type="ECO:0000259" key="6">
    <source>
        <dbReference type="PROSITE" id="PS50850"/>
    </source>
</evidence>
<feature type="transmembrane region" description="Helical" evidence="5">
    <location>
        <begin position="345"/>
        <end position="369"/>
    </location>
</feature>
<protein>
    <submittedName>
        <fullName evidence="7">Sugar phosphate permease</fullName>
    </submittedName>
</protein>
<feature type="transmembrane region" description="Helical" evidence="5">
    <location>
        <begin position="381"/>
        <end position="400"/>
    </location>
</feature>
<dbReference type="InterPro" id="IPR011701">
    <property type="entry name" value="MFS"/>
</dbReference>
<proteinExistence type="predicted"/>
<gene>
    <name evidence="7" type="ORF">C7450_107356</name>
</gene>
<feature type="transmembrane region" description="Helical" evidence="5">
    <location>
        <begin position="257"/>
        <end position="278"/>
    </location>
</feature>
<dbReference type="PROSITE" id="PS00216">
    <property type="entry name" value="SUGAR_TRANSPORT_1"/>
    <property type="match status" value="1"/>
</dbReference>
<dbReference type="GO" id="GO:0046943">
    <property type="term" value="F:carboxylic acid transmembrane transporter activity"/>
    <property type="evidence" value="ECO:0007669"/>
    <property type="project" value="TreeGrafter"/>
</dbReference>
<evidence type="ECO:0000256" key="5">
    <source>
        <dbReference type="SAM" id="Phobius"/>
    </source>
</evidence>
<feature type="transmembrane region" description="Helical" evidence="5">
    <location>
        <begin position="81"/>
        <end position="100"/>
    </location>
</feature>
<evidence type="ECO:0000256" key="1">
    <source>
        <dbReference type="ARBA" id="ARBA00004141"/>
    </source>
</evidence>
<evidence type="ECO:0000313" key="8">
    <source>
        <dbReference type="Proteomes" id="UP000248021"/>
    </source>
</evidence>
<feature type="transmembrane region" description="Helical" evidence="5">
    <location>
        <begin position="313"/>
        <end position="333"/>
    </location>
</feature>
<reference evidence="7 8" key="1">
    <citation type="submission" date="2018-05" db="EMBL/GenBank/DDBJ databases">
        <title>Genomic Encyclopedia of Type Strains, Phase IV (KMG-IV): sequencing the most valuable type-strain genomes for metagenomic binning, comparative biology and taxonomic classification.</title>
        <authorList>
            <person name="Goeker M."/>
        </authorList>
    </citation>
    <scope>NUCLEOTIDE SEQUENCE [LARGE SCALE GENOMIC DNA]</scope>
    <source>
        <strain evidence="7 8">DSM 6462</strain>
    </source>
</reference>
<dbReference type="InterPro" id="IPR036259">
    <property type="entry name" value="MFS_trans_sf"/>
</dbReference>
<dbReference type="OrthoDB" id="9807274at2"/>
<feature type="transmembrane region" description="Helical" evidence="5">
    <location>
        <begin position="48"/>
        <end position="69"/>
    </location>
</feature>
<comment type="caution">
    <text evidence="7">The sequence shown here is derived from an EMBL/GenBank/DDBJ whole genome shotgun (WGS) entry which is preliminary data.</text>
</comment>
<keyword evidence="3 5" id="KW-1133">Transmembrane helix</keyword>
<evidence type="ECO:0000256" key="3">
    <source>
        <dbReference type="ARBA" id="ARBA00022989"/>
    </source>
</evidence>
<feature type="transmembrane region" description="Helical" evidence="5">
    <location>
        <begin position="290"/>
        <end position="307"/>
    </location>
</feature>
<keyword evidence="8" id="KW-1185">Reference proteome</keyword>
<dbReference type="Proteomes" id="UP000248021">
    <property type="component" value="Unassembled WGS sequence"/>
</dbReference>
<dbReference type="GO" id="GO:0005886">
    <property type="term" value="C:plasma membrane"/>
    <property type="evidence" value="ECO:0007669"/>
    <property type="project" value="TreeGrafter"/>
</dbReference>
<evidence type="ECO:0000313" key="7">
    <source>
        <dbReference type="EMBL" id="PXW57315.1"/>
    </source>
</evidence>
<sequence length="428" mass="45741">MPQQDNIDKSYEWKAVTLLGLGFGLVGLDRWLITPLFPSVMEDLGLTYQHLGTTVGVFGLSWGVFSIIMGNVSDRVGRRKVLIPAMIAFSLLSAMSGFSGGFASLIIIRTLMGVAEGSFCPTSIAATGEASHPKRRGFNQGLQQSLFALFGFGFAPIIATQLLEVVPSWRWVFVISAFPGLILAVFMYRIIREPKRPATTPRPVEKARPAESPRWRDLLCNRNVLVAMLSLLCAMSGVFVMGAMIPNYLVDFLKLTGPQMGFVMSAIGFGGFLGEFGVPGISDLIGRKPTAFLAFVGASIFLILFAQADINPWVLFALLFVSAFFCLGLLALFTGPVATEAVPAVLIASAIGMVSGVGEIFGGGVAPFVAGFVADRYGIQYTLHLALGGLMAGIPVSLFLRETAPRKVGATVATRSVDEAGEAVPDRL</sequence>
<dbReference type="InterPro" id="IPR005829">
    <property type="entry name" value="Sugar_transporter_CS"/>
</dbReference>
<comment type="subcellular location">
    <subcellularLocation>
        <location evidence="1">Membrane</location>
        <topology evidence="1">Multi-pass membrane protein</topology>
    </subcellularLocation>
</comment>
<dbReference type="PANTHER" id="PTHR23508:SF10">
    <property type="entry name" value="CARBOXYLIC ACID TRANSPORTER PROTEIN HOMOLOG"/>
    <property type="match status" value="1"/>
</dbReference>
<dbReference type="InterPro" id="IPR020846">
    <property type="entry name" value="MFS_dom"/>
</dbReference>
<dbReference type="Gene3D" id="1.20.1250.20">
    <property type="entry name" value="MFS general substrate transporter like domains"/>
    <property type="match status" value="2"/>
</dbReference>
<accession>A0A2V3U3L0</accession>
<dbReference type="PANTHER" id="PTHR23508">
    <property type="entry name" value="CARBOXYLIC ACID TRANSPORTER PROTEIN HOMOLOG"/>
    <property type="match status" value="1"/>
</dbReference>
<feature type="transmembrane region" description="Helical" evidence="5">
    <location>
        <begin position="12"/>
        <end position="28"/>
    </location>
</feature>
<name>A0A2V3U3L0_9HYPH</name>
<dbReference type="SUPFAM" id="SSF103473">
    <property type="entry name" value="MFS general substrate transporter"/>
    <property type="match status" value="1"/>
</dbReference>
<evidence type="ECO:0000256" key="4">
    <source>
        <dbReference type="ARBA" id="ARBA00023136"/>
    </source>
</evidence>
<keyword evidence="4 5" id="KW-0472">Membrane</keyword>
<evidence type="ECO:0000256" key="2">
    <source>
        <dbReference type="ARBA" id="ARBA00022692"/>
    </source>
</evidence>